<feature type="compositionally biased region" description="Polar residues" evidence="5">
    <location>
        <begin position="854"/>
        <end position="891"/>
    </location>
</feature>
<dbReference type="InterPro" id="IPR032675">
    <property type="entry name" value="LRR_dom_sf"/>
</dbReference>
<dbReference type="PANTHER" id="PTHR15454:SF69">
    <property type="entry name" value="SERINE_THREONINE-PROTEIN KINASE 11-INTERACTING PROTEIN"/>
    <property type="match status" value="1"/>
</dbReference>
<feature type="region of interest" description="Disordered" evidence="5">
    <location>
        <begin position="350"/>
        <end position="462"/>
    </location>
</feature>
<evidence type="ECO:0008006" key="8">
    <source>
        <dbReference type="Google" id="ProtNLM"/>
    </source>
</evidence>
<feature type="compositionally biased region" description="Polar residues" evidence="5">
    <location>
        <begin position="799"/>
        <end position="814"/>
    </location>
</feature>
<feature type="compositionally biased region" description="Basic and acidic residues" evidence="5">
    <location>
        <begin position="781"/>
        <end position="798"/>
    </location>
</feature>
<feature type="compositionally biased region" description="Basic and acidic residues" evidence="5">
    <location>
        <begin position="642"/>
        <end position="656"/>
    </location>
</feature>
<evidence type="ECO:0000313" key="6">
    <source>
        <dbReference type="EMBL" id="KAF7677325.1"/>
    </source>
</evidence>
<dbReference type="GeneID" id="62202409"/>
<dbReference type="RefSeq" id="XP_038787503.1">
    <property type="nucleotide sequence ID" value="XM_038929231.1"/>
</dbReference>
<reference evidence="6" key="2">
    <citation type="submission" date="2020-08" db="EMBL/GenBank/DDBJ databases">
        <title>Draft Genome Sequence of Cumin Blight Pathogen Alternaria burnsii.</title>
        <authorList>
            <person name="Feng Z."/>
        </authorList>
    </citation>
    <scope>NUCLEOTIDE SEQUENCE</scope>
    <source>
        <strain evidence="6">CBS107.38</strain>
    </source>
</reference>
<feature type="compositionally biased region" description="Low complexity" evidence="5">
    <location>
        <begin position="113"/>
        <end position="127"/>
    </location>
</feature>
<feature type="compositionally biased region" description="Low complexity" evidence="5">
    <location>
        <begin position="724"/>
        <end position="738"/>
    </location>
</feature>
<dbReference type="InterPro" id="IPR001611">
    <property type="entry name" value="Leu-rich_rpt"/>
</dbReference>
<feature type="compositionally biased region" description="Low complexity" evidence="5">
    <location>
        <begin position="442"/>
        <end position="462"/>
    </location>
</feature>
<dbReference type="SUPFAM" id="SSF52075">
    <property type="entry name" value="Outer arm dynein light chain 1"/>
    <property type="match status" value="1"/>
</dbReference>
<feature type="compositionally biased region" description="Low complexity" evidence="5">
    <location>
        <begin position="409"/>
        <end position="424"/>
    </location>
</feature>
<evidence type="ECO:0000313" key="7">
    <source>
        <dbReference type="Proteomes" id="UP000596902"/>
    </source>
</evidence>
<dbReference type="FunFam" id="3.80.10.10:FF:000273">
    <property type="entry name" value="Leucine Rich Repeat domain protein"/>
    <property type="match status" value="1"/>
</dbReference>
<keyword evidence="7" id="KW-1185">Reference proteome</keyword>
<keyword evidence="3" id="KW-0433">Leucine-rich repeat</keyword>
<reference evidence="6" key="1">
    <citation type="submission" date="2020-01" db="EMBL/GenBank/DDBJ databases">
        <authorList>
            <person name="Feng Z.H.Z."/>
        </authorList>
    </citation>
    <scope>NUCLEOTIDE SEQUENCE</scope>
    <source>
        <strain evidence="6">CBS107.38</strain>
    </source>
</reference>
<protein>
    <recommendedName>
        <fullName evidence="8">Leucine rich repeat domain-containing protein</fullName>
    </recommendedName>
</protein>
<dbReference type="PANTHER" id="PTHR15454">
    <property type="entry name" value="NISCHARIN RELATED"/>
    <property type="match status" value="1"/>
</dbReference>
<dbReference type="Pfam" id="PF13855">
    <property type="entry name" value="LRR_8"/>
    <property type="match status" value="1"/>
</dbReference>
<feature type="compositionally biased region" description="Polar residues" evidence="5">
    <location>
        <begin position="694"/>
        <end position="710"/>
    </location>
</feature>
<dbReference type="EMBL" id="JAAABM010000005">
    <property type="protein sequence ID" value="KAF7677325.1"/>
    <property type="molecule type" value="Genomic_DNA"/>
</dbReference>
<evidence type="ECO:0000256" key="2">
    <source>
        <dbReference type="ARBA" id="ARBA00022490"/>
    </source>
</evidence>
<feature type="region of interest" description="Disordered" evidence="5">
    <location>
        <begin position="684"/>
        <end position="738"/>
    </location>
</feature>
<accession>A0A8H7B6F0</accession>
<comment type="subcellular location">
    <subcellularLocation>
        <location evidence="1">Cytoplasm</location>
    </subcellularLocation>
</comment>
<sequence length="891" mass="97058">TVDCDYLSRHSPVCSLLTGSVPRSPRPPAEVPCLLVAHGPRTAPSLSDNIVFCYDSRGALYAVVVCGSFIMDTEDGHIFIRNLAYFVRTHEKALANALQLQRQNPKNGQAITSPSSPNSPASPPSSSSSSVWAAALSLPSLTFTSQSIKPAKLTLTPHHLFYILSRFEELGIPVGPMNVRLENIHTDASPANYVSFLGSAQRNKTKPSDRDSIHSVSSVRSVMSGMSSLWSSLRIGSNSEAKAEKQKAQLQEDLRYLYSAFTKIPCLRLSPDHKARLIAGYEEFPFDTAVPLFAFKNVTALEIHDVDFRQFYGWDRLAENLRSLTVKRAGVDDPADLLINVVLDDMDKRRRRSAKTNASSAPWSTASPSAKVSQLARSESPPLSPTTASKQSTSPRGAAVARDNSSKASQRQRSTSPTRPPSSRHGSTHVYGRSTTNAPNIRRSSGSSSSSVRSTTPRGSSSNLLSLGWFPATKWRFLRHLSLADNALTNISVASLAPLANTLQSLDLSANLFAEIPDSLASLTCLRALNLSNCMIDGLHSLGRNPLPAITTLNLRSNRLTSLAGVERLLSLERVDFRDNRLTDPTEVARLTGVPDITDIYVNRNPFCKTHTTYRVTIFNLFRKTPGYTEDIVIDSTGPSNAEKKQLVDRVPEKHGVPIVKPPPEDDVQPLRHVPPKVVKAIDAPSDVPGVLQRTGSLQRTKSGRNAQGSQKKKKGPKRRIVELSQNEPLQSSSQSSLTGLAYEDTAIGQAPKIAKGASNTLVADTPRLAEPPRGQVSGDPMKKTASDERTVADETHTSHQQLPPIDTTNSSKSPEPEAAEFDVNEDMYKKKIEALRQDFGNTWLSALGDENWDNTSVTSFPSDRGYSSPTIRPTLPRTPSQSIVSGRTLG</sequence>
<evidence type="ECO:0000256" key="1">
    <source>
        <dbReference type="ARBA" id="ARBA00004496"/>
    </source>
</evidence>
<dbReference type="AlphaFoldDB" id="A0A8H7B6F0"/>
<dbReference type="Gene3D" id="3.80.10.10">
    <property type="entry name" value="Ribonuclease Inhibitor"/>
    <property type="match status" value="2"/>
</dbReference>
<keyword evidence="2" id="KW-0963">Cytoplasm</keyword>
<proteinExistence type="predicted"/>
<dbReference type="Proteomes" id="UP000596902">
    <property type="component" value="Unassembled WGS sequence"/>
</dbReference>
<feature type="non-terminal residue" evidence="6">
    <location>
        <position position="1"/>
    </location>
</feature>
<feature type="region of interest" description="Disordered" evidence="5">
    <location>
        <begin position="635"/>
        <end position="671"/>
    </location>
</feature>
<gene>
    <name evidence="6" type="ORF">GT037_004184</name>
</gene>
<evidence type="ECO:0000256" key="4">
    <source>
        <dbReference type="ARBA" id="ARBA00022737"/>
    </source>
</evidence>
<feature type="compositionally biased region" description="Polar residues" evidence="5">
    <location>
        <begin position="385"/>
        <end position="395"/>
    </location>
</feature>
<feature type="compositionally biased region" description="Low complexity" evidence="5">
    <location>
        <begin position="358"/>
        <end position="370"/>
    </location>
</feature>
<feature type="region of interest" description="Disordered" evidence="5">
    <location>
        <begin position="104"/>
        <end position="127"/>
    </location>
</feature>
<feature type="region of interest" description="Disordered" evidence="5">
    <location>
        <begin position="848"/>
        <end position="891"/>
    </location>
</feature>
<dbReference type="PROSITE" id="PS51450">
    <property type="entry name" value="LRR"/>
    <property type="match status" value="2"/>
</dbReference>
<evidence type="ECO:0000256" key="3">
    <source>
        <dbReference type="ARBA" id="ARBA00022614"/>
    </source>
</evidence>
<organism evidence="6 7">
    <name type="scientific">Alternaria burnsii</name>
    <dbReference type="NCBI Taxonomy" id="1187904"/>
    <lineage>
        <taxon>Eukaryota</taxon>
        <taxon>Fungi</taxon>
        <taxon>Dikarya</taxon>
        <taxon>Ascomycota</taxon>
        <taxon>Pezizomycotina</taxon>
        <taxon>Dothideomycetes</taxon>
        <taxon>Pleosporomycetidae</taxon>
        <taxon>Pleosporales</taxon>
        <taxon>Pleosporineae</taxon>
        <taxon>Pleosporaceae</taxon>
        <taxon>Alternaria</taxon>
        <taxon>Alternaria sect. Alternaria</taxon>
    </lineage>
</organism>
<dbReference type="GO" id="GO:0005737">
    <property type="term" value="C:cytoplasm"/>
    <property type="evidence" value="ECO:0007669"/>
    <property type="project" value="UniProtKB-SubCell"/>
</dbReference>
<keyword evidence="4" id="KW-0677">Repeat</keyword>
<comment type="caution">
    <text evidence="6">The sequence shown here is derived from an EMBL/GenBank/DDBJ whole genome shotgun (WGS) entry which is preliminary data.</text>
</comment>
<name>A0A8H7B6F0_9PLEO</name>
<evidence type="ECO:0000256" key="5">
    <source>
        <dbReference type="SAM" id="MobiDB-lite"/>
    </source>
</evidence>
<feature type="region of interest" description="Disordered" evidence="5">
    <location>
        <begin position="759"/>
        <end position="823"/>
    </location>
</feature>